<dbReference type="SUPFAM" id="SSF53098">
    <property type="entry name" value="Ribonuclease H-like"/>
    <property type="match status" value="1"/>
</dbReference>
<evidence type="ECO:0000259" key="1">
    <source>
        <dbReference type="Pfam" id="PF13456"/>
    </source>
</evidence>
<feature type="domain" description="RNase H type-1" evidence="1">
    <location>
        <begin position="97"/>
        <end position="208"/>
    </location>
</feature>
<dbReference type="InterPro" id="IPR012337">
    <property type="entry name" value="RNaseH-like_sf"/>
</dbReference>
<keyword evidence="3" id="KW-1185">Reference proteome</keyword>
<evidence type="ECO:0000313" key="2">
    <source>
        <dbReference type="EMBL" id="CAC5359726.1"/>
    </source>
</evidence>
<dbReference type="InterPro" id="IPR002156">
    <property type="entry name" value="RNaseH_domain"/>
</dbReference>
<dbReference type="GO" id="GO:0003676">
    <property type="term" value="F:nucleic acid binding"/>
    <property type="evidence" value="ECO:0007669"/>
    <property type="project" value="InterPro"/>
</dbReference>
<dbReference type="InterPro" id="IPR052055">
    <property type="entry name" value="Hepadnavirus_pol/RT"/>
</dbReference>
<dbReference type="EMBL" id="CACVKT020000520">
    <property type="protein sequence ID" value="CAC5359726.1"/>
    <property type="molecule type" value="Genomic_DNA"/>
</dbReference>
<dbReference type="OrthoDB" id="6145467at2759"/>
<reference evidence="2 3" key="1">
    <citation type="submission" date="2020-06" db="EMBL/GenBank/DDBJ databases">
        <authorList>
            <person name="Li R."/>
            <person name="Bekaert M."/>
        </authorList>
    </citation>
    <scope>NUCLEOTIDE SEQUENCE [LARGE SCALE GENOMIC DNA]</scope>
    <source>
        <strain evidence="3">wild</strain>
    </source>
</reference>
<gene>
    <name evidence="2" type="ORF">MCOR_2471</name>
</gene>
<name>A0A6J8A3M3_MYTCO</name>
<dbReference type="Proteomes" id="UP000507470">
    <property type="component" value="Unassembled WGS sequence"/>
</dbReference>
<dbReference type="AlphaFoldDB" id="A0A6J8A3M3"/>
<organism evidence="2 3">
    <name type="scientific">Mytilus coruscus</name>
    <name type="common">Sea mussel</name>
    <dbReference type="NCBI Taxonomy" id="42192"/>
    <lineage>
        <taxon>Eukaryota</taxon>
        <taxon>Metazoa</taxon>
        <taxon>Spiralia</taxon>
        <taxon>Lophotrochozoa</taxon>
        <taxon>Mollusca</taxon>
        <taxon>Bivalvia</taxon>
        <taxon>Autobranchia</taxon>
        <taxon>Pteriomorphia</taxon>
        <taxon>Mytilida</taxon>
        <taxon>Mytiloidea</taxon>
        <taxon>Mytilidae</taxon>
        <taxon>Mytilinae</taxon>
        <taxon>Mytilus</taxon>
    </lineage>
</organism>
<dbReference type="PANTHER" id="PTHR33050">
    <property type="entry name" value="REVERSE TRANSCRIPTASE DOMAIN-CONTAINING PROTEIN"/>
    <property type="match status" value="1"/>
</dbReference>
<dbReference type="CDD" id="cd09275">
    <property type="entry name" value="RNase_HI_RT_DIRS1"/>
    <property type="match status" value="1"/>
</dbReference>
<dbReference type="InterPro" id="IPR036397">
    <property type="entry name" value="RNaseH_sf"/>
</dbReference>
<evidence type="ECO:0000313" key="3">
    <source>
        <dbReference type="Proteomes" id="UP000507470"/>
    </source>
</evidence>
<accession>A0A6J8A3M3</accession>
<proteinExistence type="predicted"/>
<dbReference type="PANTHER" id="PTHR33050:SF7">
    <property type="entry name" value="RIBONUCLEASE H"/>
    <property type="match status" value="1"/>
</dbReference>
<dbReference type="Pfam" id="PF13456">
    <property type="entry name" value="RVT_3"/>
    <property type="match status" value="1"/>
</dbReference>
<sequence>MAEKSLWEPTKRLVWLGTFIDTENGFYKIPDNRINKMIHSIDDIISCLTGRKSVYVKKVASVVVLNSYNSGNCISEVNVKHFSVDESCHSIIYSDASDTGFGGYIVETPQNIAHGMWVESEYSNSSTWKELSAVKKVLLSLINIISGKKVKWFTDNQNVVSIVSKGSTKTVLQNLALDIFSACLKYNVNIDIVWIPRTQNEKADFLSRIVDHDDWEYHITFFN</sequence>
<dbReference type="GO" id="GO:0004523">
    <property type="term" value="F:RNA-DNA hybrid ribonuclease activity"/>
    <property type="evidence" value="ECO:0007669"/>
    <property type="project" value="InterPro"/>
</dbReference>
<dbReference type="Gene3D" id="3.30.420.10">
    <property type="entry name" value="Ribonuclease H-like superfamily/Ribonuclease H"/>
    <property type="match status" value="1"/>
</dbReference>
<protein>
    <recommendedName>
        <fullName evidence="1">RNase H type-1 domain-containing protein</fullName>
    </recommendedName>
</protein>